<accession>A0A0D2AWR7</accession>
<dbReference type="CDD" id="cd00180">
    <property type="entry name" value="PKc"/>
    <property type="match status" value="1"/>
</dbReference>
<dbReference type="Gene3D" id="1.10.510.10">
    <property type="entry name" value="Transferase(Phosphotransferase) domain 1"/>
    <property type="match status" value="1"/>
</dbReference>
<dbReference type="SMART" id="SM00220">
    <property type="entry name" value="S_TKc"/>
    <property type="match status" value="1"/>
</dbReference>
<dbReference type="InterPro" id="IPR008271">
    <property type="entry name" value="Ser/Thr_kinase_AS"/>
</dbReference>
<dbReference type="PANTHER" id="PTHR24148:SF73">
    <property type="entry name" value="HET DOMAIN PROTEIN (AFU_ORTHOLOGUE AFUA_8G01020)"/>
    <property type="match status" value="1"/>
</dbReference>
<dbReference type="Pfam" id="PF06985">
    <property type="entry name" value="HET"/>
    <property type="match status" value="1"/>
</dbReference>
<feature type="region of interest" description="Disordered" evidence="1">
    <location>
        <begin position="539"/>
        <end position="655"/>
    </location>
</feature>
<dbReference type="PROSITE" id="PS00108">
    <property type="entry name" value="PROTEIN_KINASE_ST"/>
    <property type="match status" value="1"/>
</dbReference>
<feature type="compositionally biased region" description="Basic residues" evidence="1">
    <location>
        <begin position="622"/>
        <end position="632"/>
    </location>
</feature>
<name>A0A0D2AWR7_9PEZI</name>
<dbReference type="PROSITE" id="PS50011">
    <property type="entry name" value="PROTEIN_KINASE_DOM"/>
    <property type="match status" value="1"/>
</dbReference>
<reference evidence="3 4" key="1">
    <citation type="submission" date="2015-01" db="EMBL/GenBank/DDBJ databases">
        <title>The Genome Sequence of Ochroconis gallopava CBS43764.</title>
        <authorList>
            <consortium name="The Broad Institute Genomics Platform"/>
            <person name="Cuomo C."/>
            <person name="de Hoog S."/>
            <person name="Gorbushina A."/>
            <person name="Stielow B."/>
            <person name="Teixiera M."/>
            <person name="Abouelleil A."/>
            <person name="Chapman S.B."/>
            <person name="Priest M."/>
            <person name="Young S.K."/>
            <person name="Wortman J."/>
            <person name="Nusbaum C."/>
            <person name="Birren B."/>
        </authorList>
    </citation>
    <scope>NUCLEOTIDE SEQUENCE [LARGE SCALE GENOMIC DNA]</scope>
    <source>
        <strain evidence="3 4">CBS 43764</strain>
    </source>
</reference>
<feature type="compositionally biased region" description="Basic and acidic residues" evidence="1">
    <location>
        <begin position="633"/>
        <end position="653"/>
    </location>
</feature>
<dbReference type="OrthoDB" id="194358at2759"/>
<dbReference type="EMBL" id="KN847544">
    <property type="protein sequence ID" value="KIW03599.1"/>
    <property type="molecule type" value="Genomic_DNA"/>
</dbReference>
<feature type="domain" description="Protein kinase" evidence="2">
    <location>
        <begin position="741"/>
        <end position="1009"/>
    </location>
</feature>
<keyword evidence="4" id="KW-1185">Reference proteome</keyword>
<dbReference type="InterPro" id="IPR011009">
    <property type="entry name" value="Kinase-like_dom_sf"/>
</dbReference>
<protein>
    <recommendedName>
        <fullName evidence="2">Protein kinase domain-containing protein</fullName>
    </recommendedName>
</protein>
<feature type="region of interest" description="Disordered" evidence="1">
    <location>
        <begin position="1"/>
        <end position="42"/>
    </location>
</feature>
<dbReference type="InParanoid" id="A0A0D2AWR7"/>
<feature type="compositionally biased region" description="Basic and acidic residues" evidence="1">
    <location>
        <begin position="610"/>
        <end position="621"/>
    </location>
</feature>
<evidence type="ECO:0000256" key="1">
    <source>
        <dbReference type="SAM" id="MobiDB-lite"/>
    </source>
</evidence>
<evidence type="ECO:0000313" key="4">
    <source>
        <dbReference type="Proteomes" id="UP000053259"/>
    </source>
</evidence>
<dbReference type="Proteomes" id="UP000053259">
    <property type="component" value="Unassembled WGS sequence"/>
</dbReference>
<evidence type="ECO:0000313" key="3">
    <source>
        <dbReference type="EMBL" id="KIW03599.1"/>
    </source>
</evidence>
<dbReference type="Pfam" id="PF00069">
    <property type="entry name" value="Pkinase"/>
    <property type="match status" value="1"/>
</dbReference>
<dbReference type="STRING" id="253628.A0A0D2AWR7"/>
<dbReference type="PANTHER" id="PTHR24148">
    <property type="entry name" value="ANKYRIN REPEAT DOMAIN-CONTAINING PROTEIN 39 HOMOLOG-RELATED"/>
    <property type="match status" value="1"/>
</dbReference>
<organism evidence="3 4">
    <name type="scientific">Verruconis gallopava</name>
    <dbReference type="NCBI Taxonomy" id="253628"/>
    <lineage>
        <taxon>Eukaryota</taxon>
        <taxon>Fungi</taxon>
        <taxon>Dikarya</taxon>
        <taxon>Ascomycota</taxon>
        <taxon>Pezizomycotina</taxon>
        <taxon>Dothideomycetes</taxon>
        <taxon>Pleosporomycetidae</taxon>
        <taxon>Venturiales</taxon>
        <taxon>Sympoventuriaceae</taxon>
        <taxon>Verruconis</taxon>
    </lineage>
</organism>
<dbReference type="SUPFAM" id="SSF56112">
    <property type="entry name" value="Protein kinase-like (PK-like)"/>
    <property type="match status" value="1"/>
</dbReference>
<feature type="compositionally biased region" description="Acidic residues" evidence="1">
    <location>
        <begin position="558"/>
        <end position="568"/>
    </location>
</feature>
<sequence length="1571" mass="175741">MEMQRSNYRADSAMKSAHRREPFPRGASAMSSQNSVGPGNVQIPHYNPGQDSSLEMSAPCFANWNDWTWQTNHLTGSFVDTDTVPYSNSSMTQSTAVNYTQDTWQSAVTDQFDCDTSGSLTNHVDSHISDLPAWTTQSPFQTRDASMPQGGDLSHLQNVSATPTAWFESRDVSQDNVLDSSSQQAQLMSETLSANHRWLPLCRKVVTVITNAMCRSTSVTTDCFFGMCMLANTPEIPLSDVKLATIGTDALTQLCSMDSFTPRQIHGIAILAGCKDDEVKRCLSDGKRESHEAALPQPARPPPRRRKRARPSFTTQVDIIPKTKRQDVGTTESSSKETAHSMVPVPLYQTAAAALAKNPLFCARKCTEEQKMANKAKPRDPEKPYSCLNLCGEAFAAADLHGFKRHHLSSTPQHGWLCNIPAELKDDAGNRICTVCGLENPSDKHVAENHPKIIPCSDKPINVIRNQKGGRLFVRRDKFDEHVQKHKGTPSAKSFHGCCVDVQGNFNPQCGFCGCQFSTLEEKLEHVAKMHFDRGESMASYQDPWHGPLEHNSGSNGGDDDDNDENGGDGDQGADDRNNDGGGEAGEGDDNNKNEDDAHDQGPQSEDIDPGGRRRDPDLHQDKKRRRQHNHRPYNDRGSDETLRQSESDDSCRHRSNHLRLSKDFKHLLRRRRAHRNSLGFFVTGSSLLQILTAIATQFNGFTVEPAMLRRVEPPEDTSEEHDDSDRNEEVRFELCDWSGVETHAPLGYGATSVVDKIRLSSQGPYFALKQQKLGQHEISKVRSEVKLLLNVQHLHVSRLEGMAFQDKTCSILLSPVADTTLATLLQADPSASQETTWTLKFGCLAQGVKALHDADFCHLDLKPDNVLITSSESWIIGDFGASSHGPQPKPSAWTPKYVAPEIQSKLAASKASDIWSLGCIGLELLYHFGVDPTRRDDNVPCLNQKSFFFSEHIAELSAWLQTEALSSSHLSVSQFEVLRRTIEADPLRRPSIEEVVTVFTPGPCCAFVKPFKSLSAADENTSAADFRYPLLAMHKREFRLISLRPYSGDSISCELETFSLDDELRYKALSYTWGTSHNSSLIHVNGSPFLVRRNLYDLLVSYKQSQTSPIDRVWIDALCIDQSNVKEKSHQVSMMRDIYEKASEVIVWLGPGTSSQKKAMVSLRQAVDGHWSQSAALSFGTDLFMAWWTVMELFERPYWKRVWTIQEILVARKLTIRLGDENLSWETLQQLAPHIGWGRDYHYADYGKSLYMHRNDSKYESKLCHLLVNARGFECNDPRDKVYGLLGLTSDIKLTPDYTASVQDVYIQTTKALLMEGYLGILTACGDLGHYSKLLPSWVPDFSVSRNSSIPGKDQLLQAWDSQDHSPLAFLDGNILKIRAYEVDTVKDLIPRSRNPKREVSLKTGVGGRRRAADSLFTRGADSFGYLRERLQRFKSIAQTRISRPSTPTNERRDPLCNVTTSLGDETIENLESMSIGMRHLCGMPREMEFPGKSLEMDKVMFTTRHGHVGLTLKTVKNRDVLVKFQRSGPVFILRPSEHGRFQLVGTCVTNANEDGGAEDVLAQPIFYIE</sequence>
<dbReference type="GeneID" id="27313325"/>
<dbReference type="VEuPathDB" id="FungiDB:PV09_05352"/>
<proteinExistence type="predicted"/>
<feature type="compositionally biased region" description="Basic and acidic residues" evidence="1">
    <location>
        <begin position="590"/>
        <end position="600"/>
    </location>
</feature>
<dbReference type="InterPro" id="IPR010730">
    <property type="entry name" value="HET"/>
</dbReference>
<dbReference type="HOGENOM" id="CLU_245483_0_0_1"/>
<dbReference type="RefSeq" id="XP_016213468.1">
    <property type="nucleotide sequence ID" value="XM_016358849.1"/>
</dbReference>
<dbReference type="InterPro" id="IPR000719">
    <property type="entry name" value="Prot_kinase_dom"/>
</dbReference>
<dbReference type="GO" id="GO:0005524">
    <property type="term" value="F:ATP binding"/>
    <property type="evidence" value="ECO:0007669"/>
    <property type="project" value="InterPro"/>
</dbReference>
<feature type="region of interest" description="Disordered" evidence="1">
    <location>
        <begin position="285"/>
        <end position="339"/>
    </location>
</feature>
<evidence type="ECO:0000259" key="2">
    <source>
        <dbReference type="PROSITE" id="PS50011"/>
    </source>
</evidence>
<dbReference type="GO" id="GO:0004672">
    <property type="term" value="F:protein kinase activity"/>
    <property type="evidence" value="ECO:0007669"/>
    <property type="project" value="InterPro"/>
</dbReference>
<gene>
    <name evidence="3" type="ORF">PV09_05352</name>
</gene>
<dbReference type="InterPro" id="IPR052895">
    <property type="entry name" value="HetReg/Transcr_Mod"/>
</dbReference>